<dbReference type="InterPro" id="IPR042099">
    <property type="entry name" value="ANL_N_sf"/>
</dbReference>
<dbReference type="OrthoDB" id="9803968at2"/>
<protein>
    <submittedName>
        <fullName evidence="3">AMP-dependent synthetase and ligase</fullName>
    </submittedName>
</protein>
<keyword evidence="3" id="KW-0436">Ligase</keyword>
<keyword evidence="4" id="KW-1185">Reference proteome</keyword>
<dbReference type="InterPro" id="IPR000873">
    <property type="entry name" value="AMP-dep_synth/lig_dom"/>
</dbReference>
<dbReference type="GO" id="GO:0016874">
    <property type="term" value="F:ligase activity"/>
    <property type="evidence" value="ECO:0007669"/>
    <property type="project" value="UniProtKB-KW"/>
</dbReference>
<dbReference type="Gene3D" id="3.30.300.30">
    <property type="match status" value="1"/>
</dbReference>
<dbReference type="Pfam" id="PF00501">
    <property type="entry name" value="AMP-binding"/>
    <property type="match status" value="1"/>
</dbReference>
<proteinExistence type="inferred from homology"/>
<dbReference type="GO" id="GO:0070566">
    <property type="term" value="F:adenylyltransferase activity"/>
    <property type="evidence" value="ECO:0007669"/>
    <property type="project" value="TreeGrafter"/>
</dbReference>
<gene>
    <name evidence="3" type="ORF">Asru_0034_02</name>
</gene>
<dbReference type="PANTHER" id="PTHR22754">
    <property type="entry name" value="DISCO-INTERACTING PROTEIN 2 DIP2 -RELATED"/>
    <property type="match status" value="1"/>
</dbReference>
<dbReference type="GO" id="GO:0005886">
    <property type="term" value="C:plasma membrane"/>
    <property type="evidence" value="ECO:0007669"/>
    <property type="project" value="TreeGrafter"/>
</dbReference>
<evidence type="ECO:0000256" key="1">
    <source>
        <dbReference type="ARBA" id="ARBA00006432"/>
    </source>
</evidence>
<name>A0A0D6P2H6_9PROT</name>
<dbReference type="GO" id="GO:0006633">
    <property type="term" value="P:fatty acid biosynthetic process"/>
    <property type="evidence" value="ECO:0007669"/>
    <property type="project" value="TreeGrafter"/>
</dbReference>
<dbReference type="PANTHER" id="PTHR22754:SF32">
    <property type="entry name" value="DISCO-INTERACTING PROTEIN 2"/>
    <property type="match status" value="1"/>
</dbReference>
<sequence>MAAPVTGTPADEPATLVAALLAHARAQPDKTAITLTVGGETASRSYGALFDESRRFAGLYRAAGVARGDVVLLFLRSRIDAYAAFLGAMLIGAVPSYMPCPSPKQDPALYWAAHAALFARIRPRAVLAAAPDLAAMRANGLHDDATTAMLDIATRADPLPDGDIILPSPADPCLLQHSSGTTGLKKGVVLGYGAIDHQVRASARALGVTAADVVVTWLPIYHDMGLIGCTLQPFTLGQTVAALDPFEWATDPASMLRAIETHRATICWLPNFAFEHLARAVRQDAFDLSSMRIWNASSEACRRATFERFAQRFGVPLERLRTSYGMAETVLATTQSAPDTEVRELVVSDTALRAEGIARPPAAGEATVAVMSCGTPIDGLELRIIGPGGGAAPEGAVGEIAVRGACLFDGYYRQPALTAERLIDGWYHTRDIGFIDGGEVFVLGRKDDLIIVHGRNIYAHEVESAANAVPGVKPGRLVAFGVPNAVLNSEDIVVVAECDAPDAALRRAIKDGVYQATGFIIREAHLVAPGWLTKTTSGKISRERNRARYLAERGSG</sequence>
<dbReference type="Proteomes" id="UP000032680">
    <property type="component" value="Unassembled WGS sequence"/>
</dbReference>
<dbReference type="AlphaFoldDB" id="A0A0D6P2H6"/>
<feature type="domain" description="AMP-dependent synthetase/ligase" evidence="2">
    <location>
        <begin position="22"/>
        <end position="412"/>
    </location>
</feature>
<evidence type="ECO:0000313" key="4">
    <source>
        <dbReference type="Proteomes" id="UP000032680"/>
    </source>
</evidence>
<dbReference type="Gene3D" id="3.40.50.12780">
    <property type="entry name" value="N-terminal domain of ligase-like"/>
    <property type="match status" value="1"/>
</dbReference>
<dbReference type="EMBL" id="BANB01000034">
    <property type="protein sequence ID" value="GAN75965.1"/>
    <property type="molecule type" value="Genomic_DNA"/>
</dbReference>
<dbReference type="SUPFAM" id="SSF56801">
    <property type="entry name" value="Acetyl-CoA synthetase-like"/>
    <property type="match status" value="1"/>
</dbReference>
<evidence type="ECO:0000259" key="2">
    <source>
        <dbReference type="Pfam" id="PF00501"/>
    </source>
</evidence>
<accession>A0A0D6P2H6</accession>
<comment type="similarity">
    <text evidence="1">Belongs to the ATP-dependent AMP-binding enzyme family.</text>
</comment>
<reference evidence="3 4" key="1">
    <citation type="submission" date="2012-11" db="EMBL/GenBank/DDBJ databases">
        <title>Whole genome sequence of Acidisphaera rubrifaciens HS-AP3.</title>
        <authorList>
            <person name="Azuma Y."/>
            <person name="Higashiura N."/>
            <person name="Hirakawa H."/>
            <person name="Matsushita K."/>
        </authorList>
    </citation>
    <scope>NUCLEOTIDE SEQUENCE [LARGE SCALE GENOMIC DNA]</scope>
    <source>
        <strain evidence="3 4">HS-AP3</strain>
    </source>
</reference>
<dbReference type="InterPro" id="IPR045851">
    <property type="entry name" value="AMP-bd_C_sf"/>
</dbReference>
<comment type="caution">
    <text evidence="3">The sequence shown here is derived from an EMBL/GenBank/DDBJ whole genome shotgun (WGS) entry which is preliminary data.</text>
</comment>
<organism evidence="3 4">
    <name type="scientific">Acidisphaera rubrifaciens HS-AP3</name>
    <dbReference type="NCBI Taxonomy" id="1231350"/>
    <lineage>
        <taxon>Bacteria</taxon>
        <taxon>Pseudomonadati</taxon>
        <taxon>Pseudomonadota</taxon>
        <taxon>Alphaproteobacteria</taxon>
        <taxon>Acetobacterales</taxon>
        <taxon>Acetobacteraceae</taxon>
        <taxon>Acidisphaera</taxon>
    </lineage>
</organism>
<evidence type="ECO:0000313" key="3">
    <source>
        <dbReference type="EMBL" id="GAN75965.1"/>
    </source>
</evidence>
<dbReference type="RefSeq" id="WP_158322653.1">
    <property type="nucleotide sequence ID" value="NZ_BANB01000034.1"/>
</dbReference>